<keyword evidence="3" id="KW-1185">Reference proteome</keyword>
<proteinExistence type="predicted"/>
<organism evidence="2 3">
    <name type="scientific">Trichonephila clavipes</name>
    <name type="common">Golden silk orbweaver</name>
    <name type="synonym">Nephila clavipes</name>
    <dbReference type="NCBI Taxonomy" id="2585209"/>
    <lineage>
        <taxon>Eukaryota</taxon>
        <taxon>Metazoa</taxon>
        <taxon>Ecdysozoa</taxon>
        <taxon>Arthropoda</taxon>
        <taxon>Chelicerata</taxon>
        <taxon>Arachnida</taxon>
        <taxon>Araneae</taxon>
        <taxon>Araneomorphae</taxon>
        <taxon>Entelegynae</taxon>
        <taxon>Araneoidea</taxon>
        <taxon>Nephilidae</taxon>
        <taxon>Trichonephila</taxon>
    </lineage>
</organism>
<protein>
    <submittedName>
        <fullName evidence="2">Uncharacterized protein</fullName>
    </submittedName>
</protein>
<feature type="compositionally biased region" description="Basic and acidic residues" evidence="1">
    <location>
        <begin position="45"/>
        <end position="54"/>
    </location>
</feature>
<dbReference type="AlphaFoldDB" id="A0A8X6S713"/>
<evidence type="ECO:0000256" key="1">
    <source>
        <dbReference type="SAM" id="MobiDB-lite"/>
    </source>
</evidence>
<gene>
    <name evidence="2" type="ORF">TNCV_810751</name>
</gene>
<feature type="region of interest" description="Disordered" evidence="1">
    <location>
        <begin position="29"/>
        <end position="56"/>
    </location>
</feature>
<reference evidence="2" key="1">
    <citation type="submission" date="2020-08" db="EMBL/GenBank/DDBJ databases">
        <title>Multicomponent nature underlies the extraordinary mechanical properties of spider dragline silk.</title>
        <authorList>
            <person name="Kono N."/>
            <person name="Nakamura H."/>
            <person name="Mori M."/>
            <person name="Yoshida Y."/>
            <person name="Ohtoshi R."/>
            <person name="Malay A.D."/>
            <person name="Moran D.A.P."/>
            <person name="Tomita M."/>
            <person name="Numata K."/>
            <person name="Arakawa K."/>
        </authorList>
    </citation>
    <scope>NUCLEOTIDE SEQUENCE</scope>
</reference>
<accession>A0A8X6S713</accession>
<evidence type="ECO:0000313" key="2">
    <source>
        <dbReference type="EMBL" id="GFY08642.1"/>
    </source>
</evidence>
<evidence type="ECO:0000313" key="3">
    <source>
        <dbReference type="Proteomes" id="UP000887159"/>
    </source>
</evidence>
<name>A0A8X6S713_TRICX</name>
<comment type="caution">
    <text evidence="2">The sequence shown here is derived from an EMBL/GenBank/DDBJ whole genome shotgun (WGS) entry which is preliminary data.</text>
</comment>
<dbReference type="Proteomes" id="UP000887159">
    <property type="component" value="Unassembled WGS sequence"/>
</dbReference>
<dbReference type="EMBL" id="BMAU01021282">
    <property type="protein sequence ID" value="GFY08642.1"/>
    <property type="molecule type" value="Genomic_DNA"/>
</dbReference>
<sequence>MGAVLTQLTEQGEEHPILYLNSTPTRAASDAAQPLFDPPRNLATRPEDEGRDALNLHASGDQRILLSQNSGL</sequence>